<dbReference type="EMBL" id="VFQE01000002">
    <property type="protein sequence ID" value="TQN37707.1"/>
    <property type="molecule type" value="Genomic_DNA"/>
</dbReference>
<evidence type="ECO:0000256" key="2">
    <source>
        <dbReference type="SAM" id="Phobius"/>
    </source>
</evidence>
<sequence>MTTAADDRAVEDAFEAYLAGRPVPEEGADLASFAGAVRATATRSGRPNSALAELLATGLLTDQPSPSARTARSAGSPPPRGPRIRNRRRFAMILPALIAKLLSAGAVAQAATGAGVALVVVTGAGAAGVLPDPLQNTVAAAVETVTPLELPEGGEGEPVEEPTIEEPVAEEPVADEPATDEPATDEGAEEVPAGETAFSAEAWATQGPDAYSSFGAWVSAGAEHDMAEVLGVRFGELVSARARDKGMDAADLEAEGVDLAALGLDGADLEDPADETTAPAPEVAAESPAAGATAPTQRGGGRGNAGKPADGQGSGNADRSGNGSGNAKGNGRN</sequence>
<dbReference type="OrthoDB" id="5194882at2"/>
<feature type="compositionally biased region" description="Low complexity" evidence="1">
    <location>
        <begin position="275"/>
        <end position="296"/>
    </location>
</feature>
<dbReference type="Proteomes" id="UP000319865">
    <property type="component" value="Unassembled WGS sequence"/>
</dbReference>
<feature type="region of interest" description="Disordered" evidence="1">
    <location>
        <begin position="59"/>
        <end position="85"/>
    </location>
</feature>
<gene>
    <name evidence="3" type="ORF">FHU33_4371</name>
</gene>
<feature type="compositionally biased region" description="Acidic residues" evidence="1">
    <location>
        <begin position="152"/>
        <end position="189"/>
    </location>
</feature>
<feature type="region of interest" description="Disordered" evidence="1">
    <location>
        <begin position="263"/>
        <end position="333"/>
    </location>
</feature>
<dbReference type="AlphaFoldDB" id="A0A543P0S5"/>
<dbReference type="RefSeq" id="WP_142027636.1">
    <property type="nucleotide sequence ID" value="NZ_VFQE01000002.1"/>
</dbReference>
<protein>
    <submittedName>
        <fullName evidence="3">Uncharacterized protein</fullName>
    </submittedName>
</protein>
<keyword evidence="4" id="KW-1185">Reference proteome</keyword>
<proteinExistence type="predicted"/>
<feature type="compositionally biased region" description="Gly residues" evidence="1">
    <location>
        <begin position="322"/>
        <end position="333"/>
    </location>
</feature>
<evidence type="ECO:0000256" key="1">
    <source>
        <dbReference type="SAM" id="MobiDB-lite"/>
    </source>
</evidence>
<keyword evidence="2" id="KW-1133">Transmembrane helix</keyword>
<evidence type="ECO:0000313" key="4">
    <source>
        <dbReference type="Proteomes" id="UP000319865"/>
    </source>
</evidence>
<name>A0A543P0S5_9ACTN</name>
<evidence type="ECO:0000313" key="3">
    <source>
        <dbReference type="EMBL" id="TQN37707.1"/>
    </source>
</evidence>
<reference evidence="3 4" key="1">
    <citation type="submission" date="2019-06" db="EMBL/GenBank/DDBJ databases">
        <title>Sequencing the genomes of 1000 actinobacteria strains.</title>
        <authorList>
            <person name="Klenk H.-P."/>
        </authorList>
    </citation>
    <scope>NUCLEOTIDE SEQUENCE [LARGE SCALE GENOMIC DNA]</scope>
    <source>
        <strain evidence="3 4">DSM 46837</strain>
    </source>
</reference>
<keyword evidence="2" id="KW-0812">Transmembrane</keyword>
<organism evidence="3 4">
    <name type="scientific">Blastococcus colisei</name>
    <dbReference type="NCBI Taxonomy" id="1564162"/>
    <lineage>
        <taxon>Bacteria</taxon>
        <taxon>Bacillati</taxon>
        <taxon>Actinomycetota</taxon>
        <taxon>Actinomycetes</taxon>
        <taxon>Geodermatophilales</taxon>
        <taxon>Geodermatophilaceae</taxon>
        <taxon>Blastococcus</taxon>
    </lineage>
</organism>
<feature type="region of interest" description="Disordered" evidence="1">
    <location>
        <begin position="149"/>
        <end position="191"/>
    </location>
</feature>
<accession>A0A543P0S5</accession>
<keyword evidence="2" id="KW-0472">Membrane</keyword>
<feature type="transmembrane region" description="Helical" evidence="2">
    <location>
        <begin position="90"/>
        <end position="111"/>
    </location>
</feature>
<comment type="caution">
    <text evidence="3">The sequence shown here is derived from an EMBL/GenBank/DDBJ whole genome shotgun (WGS) entry which is preliminary data.</text>
</comment>